<dbReference type="InterPro" id="IPR001926">
    <property type="entry name" value="TrpB-like_PALP"/>
</dbReference>
<dbReference type="Gene3D" id="3.40.50.1100">
    <property type="match status" value="2"/>
</dbReference>
<dbReference type="PANTHER" id="PTHR48078:SF7">
    <property type="entry name" value="BLL6502 PROTEIN"/>
    <property type="match status" value="1"/>
</dbReference>
<organism evidence="5 6">
    <name type="scientific">Pseudovibrio japonicus</name>
    <dbReference type="NCBI Taxonomy" id="366534"/>
    <lineage>
        <taxon>Bacteria</taxon>
        <taxon>Pseudomonadati</taxon>
        <taxon>Pseudomonadota</taxon>
        <taxon>Alphaproteobacteria</taxon>
        <taxon>Hyphomicrobiales</taxon>
        <taxon>Stappiaceae</taxon>
        <taxon>Pseudovibrio</taxon>
    </lineage>
</organism>
<dbReference type="InterPro" id="IPR050147">
    <property type="entry name" value="Ser/Thr_Dehydratase"/>
</dbReference>
<keyword evidence="6" id="KW-1185">Reference proteome</keyword>
<dbReference type="RefSeq" id="WP_189438122.1">
    <property type="nucleotide sequence ID" value="NZ_BMXE01000007.1"/>
</dbReference>
<dbReference type="Pfam" id="PF00291">
    <property type="entry name" value="PALP"/>
    <property type="match status" value="1"/>
</dbReference>
<dbReference type="CDD" id="cd01562">
    <property type="entry name" value="Thr-dehyd"/>
    <property type="match status" value="1"/>
</dbReference>
<sequence>MPLFSLQDLEAAHATVRQFVPETPTYAWPLLKKRTGVDIFVKHENHTPTGSFKARGGVTYVDALMKSGEKPTGLVTATRGNHGQSVALGATRNGIPSYIVVPEGNSQEKIAAMRAFGANVIISGKDFDESRKVAQKLQEEHGYHMVPPFHENLVKGVSTYALELYRAVADLDVVYVPIGMGSGICSLITVRDLLGLKTKIIGVTAENAAAFALSFTAGKPVQTETANTFADGMACRDPQPEPLEIILKGAEDVVTVSEDQIAEALAVYYTDTHNLAEGAGAAPLAALMANRHNLQGKRVATILTGGNIGLATFMSVMNSHRAASEITSAPA</sequence>
<dbReference type="PANTHER" id="PTHR48078">
    <property type="entry name" value="THREONINE DEHYDRATASE, MITOCHONDRIAL-RELATED"/>
    <property type="match status" value="1"/>
</dbReference>
<dbReference type="InterPro" id="IPR036052">
    <property type="entry name" value="TrpB-like_PALP_sf"/>
</dbReference>
<accession>A0ABQ3EN00</accession>
<comment type="cofactor">
    <cofactor evidence="1">
        <name>pyridoxal 5'-phosphate</name>
        <dbReference type="ChEBI" id="CHEBI:597326"/>
    </cofactor>
</comment>
<protein>
    <submittedName>
        <fullName evidence="5">Serine/threonine dehydratase</fullName>
    </submittedName>
</protein>
<reference evidence="6" key="1">
    <citation type="journal article" date="2019" name="Int. J. Syst. Evol. Microbiol.">
        <title>The Global Catalogue of Microorganisms (GCM) 10K type strain sequencing project: providing services to taxonomists for standard genome sequencing and annotation.</title>
        <authorList>
            <consortium name="The Broad Institute Genomics Platform"/>
            <consortium name="The Broad Institute Genome Sequencing Center for Infectious Disease"/>
            <person name="Wu L."/>
            <person name="Ma J."/>
        </authorList>
    </citation>
    <scope>NUCLEOTIDE SEQUENCE [LARGE SCALE GENOMIC DNA]</scope>
    <source>
        <strain evidence="6">KCTC 12861</strain>
    </source>
</reference>
<dbReference type="NCBIfam" id="NF004771">
    <property type="entry name" value="PRK06110.1"/>
    <property type="match status" value="1"/>
</dbReference>
<dbReference type="Proteomes" id="UP000637980">
    <property type="component" value="Unassembled WGS sequence"/>
</dbReference>
<dbReference type="SUPFAM" id="SSF53686">
    <property type="entry name" value="Tryptophan synthase beta subunit-like PLP-dependent enzymes"/>
    <property type="match status" value="1"/>
</dbReference>
<evidence type="ECO:0000313" key="6">
    <source>
        <dbReference type="Proteomes" id="UP000637980"/>
    </source>
</evidence>
<name>A0ABQ3EN00_9HYPH</name>
<gene>
    <name evidence="5" type="ORF">GCM10007094_35310</name>
</gene>
<evidence type="ECO:0000256" key="1">
    <source>
        <dbReference type="ARBA" id="ARBA00001933"/>
    </source>
</evidence>
<evidence type="ECO:0000256" key="3">
    <source>
        <dbReference type="ARBA" id="ARBA00023239"/>
    </source>
</evidence>
<evidence type="ECO:0000259" key="4">
    <source>
        <dbReference type="Pfam" id="PF00291"/>
    </source>
</evidence>
<keyword evidence="2" id="KW-0663">Pyridoxal phosphate</keyword>
<feature type="domain" description="Tryptophan synthase beta chain-like PALP" evidence="4">
    <location>
        <begin position="17"/>
        <end position="305"/>
    </location>
</feature>
<proteinExistence type="predicted"/>
<dbReference type="PROSITE" id="PS00165">
    <property type="entry name" value="DEHYDRATASE_SER_THR"/>
    <property type="match status" value="1"/>
</dbReference>
<comment type="caution">
    <text evidence="5">The sequence shown here is derived from an EMBL/GenBank/DDBJ whole genome shotgun (WGS) entry which is preliminary data.</text>
</comment>
<dbReference type="InterPro" id="IPR000634">
    <property type="entry name" value="Ser/Thr_deHydtase_PyrdxlP-BS"/>
</dbReference>
<evidence type="ECO:0000256" key="2">
    <source>
        <dbReference type="ARBA" id="ARBA00022898"/>
    </source>
</evidence>
<keyword evidence="3" id="KW-0456">Lyase</keyword>
<dbReference type="EMBL" id="BMXE01000007">
    <property type="protein sequence ID" value="GHB42912.1"/>
    <property type="molecule type" value="Genomic_DNA"/>
</dbReference>
<evidence type="ECO:0000313" key="5">
    <source>
        <dbReference type="EMBL" id="GHB42912.1"/>
    </source>
</evidence>